<proteinExistence type="inferred from homology"/>
<accession>A0ABN9MTM3</accession>
<gene>
    <name evidence="9" type="ORF">RIMI_LOCUS22406530</name>
</gene>
<dbReference type="InterPro" id="IPR031328">
    <property type="entry name" value="Ephrin"/>
</dbReference>
<evidence type="ECO:0000313" key="9">
    <source>
        <dbReference type="EMBL" id="CAJ0967684.1"/>
    </source>
</evidence>
<dbReference type="PRINTS" id="PR01347">
    <property type="entry name" value="EPHRIN"/>
</dbReference>
<dbReference type="Gene3D" id="2.60.40.420">
    <property type="entry name" value="Cupredoxins - blue copper proteins"/>
    <property type="match status" value="1"/>
</dbReference>
<name>A0ABN9MTM3_9NEOB</name>
<dbReference type="PANTHER" id="PTHR11304:SF34">
    <property type="entry name" value="EPHRIN-B3"/>
    <property type="match status" value="1"/>
</dbReference>
<evidence type="ECO:0000256" key="5">
    <source>
        <dbReference type="ARBA" id="ARBA00023180"/>
    </source>
</evidence>
<sequence>MEAMENLLVKQIDEAATQGEVIIMGDFNYPEIDWGTETCSSSKVYNYSPLPWVGEGYRRRVDLGDKARFQDAEGYVLYPQIGDRLDLLCPRSEPRGPFSSFPYEYYKLYLVGTEDEVVTCSVLRTPNLLLTCDRPGQDLRFTIKFQEYSPNLWGHEFKSHRDYYIIGEQFCKVRMDDDFSAIFLMQNPNT</sequence>
<dbReference type="Pfam" id="PF00812">
    <property type="entry name" value="Ephrin"/>
    <property type="match status" value="1"/>
</dbReference>
<comment type="similarity">
    <text evidence="6 7">Belongs to the ephrin family.</text>
</comment>
<evidence type="ECO:0000256" key="2">
    <source>
        <dbReference type="ARBA" id="ARBA00022729"/>
    </source>
</evidence>
<evidence type="ECO:0000256" key="1">
    <source>
        <dbReference type="ARBA" id="ARBA00004370"/>
    </source>
</evidence>
<dbReference type="PANTHER" id="PTHR11304">
    <property type="entry name" value="EPHRIN"/>
    <property type="match status" value="1"/>
</dbReference>
<evidence type="ECO:0000256" key="4">
    <source>
        <dbReference type="ARBA" id="ARBA00023157"/>
    </source>
</evidence>
<comment type="subcellular location">
    <subcellularLocation>
        <location evidence="1">Membrane</location>
    </subcellularLocation>
</comment>
<dbReference type="PROSITE" id="PS51551">
    <property type="entry name" value="EPHRIN_RBD_2"/>
    <property type="match status" value="1"/>
</dbReference>
<dbReference type="InterPro" id="IPR001799">
    <property type="entry name" value="Ephrin_RBD"/>
</dbReference>
<evidence type="ECO:0000256" key="7">
    <source>
        <dbReference type="RuleBase" id="RU004375"/>
    </source>
</evidence>
<keyword evidence="10" id="KW-1185">Reference proteome</keyword>
<comment type="caution">
    <text evidence="6">Lacks conserved residue(s) required for the propagation of feature annotation.</text>
</comment>
<keyword evidence="2" id="KW-0732">Signal</keyword>
<protein>
    <recommendedName>
        <fullName evidence="8">Ephrin RBD domain-containing protein</fullName>
    </recommendedName>
</protein>
<evidence type="ECO:0000256" key="6">
    <source>
        <dbReference type="PROSITE-ProRule" id="PRU00884"/>
    </source>
</evidence>
<comment type="caution">
    <text evidence="9">The sequence shown here is derived from an EMBL/GenBank/DDBJ whole genome shotgun (WGS) entry which is preliminary data.</text>
</comment>
<keyword evidence="3 7" id="KW-0472">Membrane</keyword>
<organism evidence="9 10">
    <name type="scientific">Ranitomeya imitator</name>
    <name type="common">mimic poison frog</name>
    <dbReference type="NCBI Taxonomy" id="111125"/>
    <lineage>
        <taxon>Eukaryota</taxon>
        <taxon>Metazoa</taxon>
        <taxon>Chordata</taxon>
        <taxon>Craniata</taxon>
        <taxon>Vertebrata</taxon>
        <taxon>Euteleostomi</taxon>
        <taxon>Amphibia</taxon>
        <taxon>Batrachia</taxon>
        <taxon>Anura</taxon>
        <taxon>Neobatrachia</taxon>
        <taxon>Hyloidea</taxon>
        <taxon>Dendrobatidae</taxon>
        <taxon>Dendrobatinae</taxon>
        <taxon>Ranitomeya</taxon>
    </lineage>
</organism>
<evidence type="ECO:0000259" key="8">
    <source>
        <dbReference type="PROSITE" id="PS51551"/>
    </source>
</evidence>
<dbReference type="EMBL" id="CAUEEQ010078508">
    <property type="protein sequence ID" value="CAJ0967684.1"/>
    <property type="molecule type" value="Genomic_DNA"/>
</dbReference>
<reference evidence="9" key="1">
    <citation type="submission" date="2023-07" db="EMBL/GenBank/DDBJ databases">
        <authorList>
            <person name="Stuckert A."/>
        </authorList>
    </citation>
    <scope>NUCLEOTIDE SEQUENCE</scope>
</reference>
<evidence type="ECO:0000256" key="3">
    <source>
        <dbReference type="ARBA" id="ARBA00023136"/>
    </source>
</evidence>
<dbReference type="SUPFAM" id="SSF49503">
    <property type="entry name" value="Cupredoxins"/>
    <property type="match status" value="1"/>
</dbReference>
<evidence type="ECO:0000313" key="10">
    <source>
        <dbReference type="Proteomes" id="UP001176940"/>
    </source>
</evidence>
<keyword evidence="4" id="KW-1015">Disulfide bond</keyword>
<dbReference type="InterPro" id="IPR008972">
    <property type="entry name" value="Cupredoxin"/>
</dbReference>
<keyword evidence="5" id="KW-0325">Glycoprotein</keyword>
<feature type="domain" description="Ephrin RBD" evidence="8">
    <location>
        <begin position="55"/>
        <end position="190"/>
    </location>
</feature>
<dbReference type="Proteomes" id="UP001176940">
    <property type="component" value="Unassembled WGS sequence"/>
</dbReference>